<accession>A0A0G0UGH3</accession>
<comment type="caution">
    <text evidence="10">The sequence shown here is derived from an EMBL/GenBank/DDBJ whole genome shotgun (WGS) entry which is preliminary data.</text>
</comment>
<proteinExistence type="inferred from homology"/>
<dbReference type="AlphaFoldDB" id="A0A0G0UGH3"/>
<keyword evidence="5 6" id="KW-0687">Ribonucleoprotein</keyword>
<dbReference type="InterPro" id="IPR002358">
    <property type="entry name" value="Ribosomal_uL6_CS"/>
</dbReference>
<feature type="domain" description="Large ribosomal subunit protein uL6 alpha-beta" evidence="9">
    <location>
        <begin position="95"/>
        <end position="168"/>
    </location>
</feature>
<dbReference type="GO" id="GO:0002181">
    <property type="term" value="P:cytoplasmic translation"/>
    <property type="evidence" value="ECO:0007669"/>
    <property type="project" value="TreeGrafter"/>
</dbReference>
<dbReference type="FunFam" id="3.90.930.12:FF:000002">
    <property type="entry name" value="50S ribosomal protein L6"/>
    <property type="match status" value="1"/>
</dbReference>
<evidence type="ECO:0000256" key="2">
    <source>
        <dbReference type="ARBA" id="ARBA00022730"/>
    </source>
</evidence>
<organism evidence="10 11">
    <name type="scientific">Candidatus Curtissbacteria bacterium GW2011_GWA1_41_11</name>
    <dbReference type="NCBI Taxonomy" id="1618409"/>
    <lineage>
        <taxon>Bacteria</taxon>
        <taxon>Candidatus Curtissiibacteriota</taxon>
    </lineage>
</organism>
<evidence type="ECO:0000256" key="5">
    <source>
        <dbReference type="ARBA" id="ARBA00023274"/>
    </source>
</evidence>
<dbReference type="Pfam" id="PF00347">
    <property type="entry name" value="Ribosomal_L6"/>
    <property type="match status" value="2"/>
</dbReference>
<keyword evidence="4 6" id="KW-0689">Ribosomal protein</keyword>
<dbReference type="InterPro" id="IPR000702">
    <property type="entry name" value="Ribosomal_uL6-like"/>
</dbReference>
<keyword evidence="3 6" id="KW-0694">RNA-binding</keyword>
<gene>
    <name evidence="6" type="primary">rplF</name>
    <name evidence="10" type="ORF">UU34_C0013G0022</name>
</gene>
<comment type="function">
    <text evidence="6 8">This protein binds to the 23S rRNA, and is important in its secondary structure. It is located near the subunit interface in the base of the L7/L12 stalk, and near the tRNA binding site of the peptidyltransferase center.</text>
</comment>
<dbReference type="InterPro" id="IPR036789">
    <property type="entry name" value="Ribosomal_uL6-like_a/b-dom_sf"/>
</dbReference>
<comment type="similarity">
    <text evidence="1 6 7">Belongs to the universal ribosomal protein uL6 family.</text>
</comment>
<dbReference type="NCBIfam" id="TIGR03654">
    <property type="entry name" value="L6_bact"/>
    <property type="match status" value="1"/>
</dbReference>
<dbReference type="PROSITE" id="PS00525">
    <property type="entry name" value="RIBOSOMAL_L6_1"/>
    <property type="match status" value="1"/>
</dbReference>
<dbReference type="EMBL" id="LCAG01000013">
    <property type="protein sequence ID" value="KKR86546.1"/>
    <property type="molecule type" value="Genomic_DNA"/>
</dbReference>
<dbReference type="GO" id="GO:0022625">
    <property type="term" value="C:cytosolic large ribosomal subunit"/>
    <property type="evidence" value="ECO:0007669"/>
    <property type="project" value="UniProtKB-UniRule"/>
</dbReference>
<dbReference type="PANTHER" id="PTHR11655:SF14">
    <property type="entry name" value="LARGE RIBOSOMAL SUBUNIT PROTEIN UL6M"/>
    <property type="match status" value="1"/>
</dbReference>
<dbReference type="PIRSF" id="PIRSF002162">
    <property type="entry name" value="Ribosomal_L6"/>
    <property type="match status" value="1"/>
</dbReference>
<evidence type="ECO:0000256" key="8">
    <source>
        <dbReference type="RuleBase" id="RU003870"/>
    </source>
</evidence>
<dbReference type="PATRIC" id="fig|1618409.3.peg.691"/>
<evidence type="ECO:0000259" key="9">
    <source>
        <dbReference type="Pfam" id="PF00347"/>
    </source>
</evidence>
<evidence type="ECO:0000256" key="3">
    <source>
        <dbReference type="ARBA" id="ARBA00022884"/>
    </source>
</evidence>
<dbReference type="FunFam" id="3.90.930.12:FF:000001">
    <property type="entry name" value="50S ribosomal protein L6"/>
    <property type="match status" value="1"/>
</dbReference>
<dbReference type="GO" id="GO:0003735">
    <property type="term" value="F:structural constituent of ribosome"/>
    <property type="evidence" value="ECO:0007669"/>
    <property type="project" value="UniProtKB-UniRule"/>
</dbReference>
<keyword evidence="2 6" id="KW-0699">rRNA-binding</keyword>
<dbReference type="GO" id="GO:0019843">
    <property type="term" value="F:rRNA binding"/>
    <property type="evidence" value="ECO:0007669"/>
    <property type="project" value="UniProtKB-UniRule"/>
</dbReference>
<evidence type="ECO:0000313" key="11">
    <source>
        <dbReference type="Proteomes" id="UP000034854"/>
    </source>
</evidence>
<feature type="domain" description="Large ribosomal subunit protein uL6 alpha-beta" evidence="9">
    <location>
        <begin position="16"/>
        <end position="87"/>
    </location>
</feature>
<evidence type="ECO:0000256" key="6">
    <source>
        <dbReference type="HAMAP-Rule" id="MF_01365"/>
    </source>
</evidence>
<dbReference type="InterPro" id="IPR020040">
    <property type="entry name" value="Ribosomal_uL6_a/b-dom"/>
</dbReference>
<comment type="subunit">
    <text evidence="6">Part of the 50S ribosomal subunit.</text>
</comment>
<protein>
    <recommendedName>
        <fullName evidence="6">Large ribosomal subunit protein uL6</fullName>
    </recommendedName>
</protein>
<evidence type="ECO:0000256" key="7">
    <source>
        <dbReference type="RuleBase" id="RU003869"/>
    </source>
</evidence>
<sequence length="188" mass="20236">MVEKFMSKIGKLPVSIPDGVAVNVADNAVKVSGPKGELSFSFRPEIKVEIDNNAIKVVRKNDTKFVKALHGLTRSLIANMVKGVTEGHNKQLELVGVGYRASKQGDSLVLNVGYSHPVVIESLPGIQLDTKENKIIVSGADKALVGEIAATIRRVRPPEPYKGKGIKYVDEIIRRKAGKALKSAQGAV</sequence>
<dbReference type="InterPro" id="IPR019906">
    <property type="entry name" value="Ribosomal_uL6_bac-type"/>
</dbReference>
<evidence type="ECO:0000313" key="10">
    <source>
        <dbReference type="EMBL" id="KKR86546.1"/>
    </source>
</evidence>
<evidence type="ECO:0000256" key="1">
    <source>
        <dbReference type="ARBA" id="ARBA00009356"/>
    </source>
</evidence>
<dbReference type="PANTHER" id="PTHR11655">
    <property type="entry name" value="60S/50S RIBOSOMAL PROTEIN L6/L9"/>
    <property type="match status" value="1"/>
</dbReference>
<evidence type="ECO:0000256" key="4">
    <source>
        <dbReference type="ARBA" id="ARBA00022980"/>
    </source>
</evidence>
<dbReference type="Gene3D" id="3.90.930.12">
    <property type="entry name" value="Ribosomal protein L6, alpha-beta domain"/>
    <property type="match status" value="2"/>
</dbReference>
<name>A0A0G0UGH3_9BACT</name>
<dbReference type="HAMAP" id="MF_01365_B">
    <property type="entry name" value="Ribosomal_uL6_B"/>
    <property type="match status" value="1"/>
</dbReference>
<reference evidence="10 11" key="1">
    <citation type="journal article" date="2015" name="Nature">
        <title>rRNA introns, odd ribosomes, and small enigmatic genomes across a large radiation of phyla.</title>
        <authorList>
            <person name="Brown C.T."/>
            <person name="Hug L.A."/>
            <person name="Thomas B.C."/>
            <person name="Sharon I."/>
            <person name="Castelle C.J."/>
            <person name="Singh A."/>
            <person name="Wilkins M.J."/>
            <person name="Williams K.H."/>
            <person name="Banfield J.F."/>
        </authorList>
    </citation>
    <scope>NUCLEOTIDE SEQUENCE [LARGE SCALE GENOMIC DNA]</scope>
</reference>
<dbReference type="SUPFAM" id="SSF56053">
    <property type="entry name" value="Ribosomal protein L6"/>
    <property type="match status" value="2"/>
</dbReference>
<dbReference type="Proteomes" id="UP000034854">
    <property type="component" value="Unassembled WGS sequence"/>
</dbReference>
<dbReference type="PRINTS" id="PR00059">
    <property type="entry name" value="RIBOSOMALL6"/>
</dbReference>